<dbReference type="SFLD" id="SFLDS00003">
    <property type="entry name" value="Haloacid_Dehalogenase"/>
    <property type="match status" value="1"/>
</dbReference>
<dbReference type="InterPro" id="IPR023214">
    <property type="entry name" value="HAD_sf"/>
</dbReference>
<name>A0A085WEQ7_9BACT</name>
<evidence type="ECO:0000313" key="3">
    <source>
        <dbReference type="Proteomes" id="UP000028725"/>
    </source>
</evidence>
<dbReference type="InterPro" id="IPR051540">
    <property type="entry name" value="S-2-haloacid_dehalogenase"/>
</dbReference>
<accession>A0A085WEQ7</accession>
<dbReference type="InterPro" id="IPR036412">
    <property type="entry name" value="HAD-like_sf"/>
</dbReference>
<keyword evidence="3" id="KW-1185">Reference proteome</keyword>
<gene>
    <name evidence="2" type="ORF">DB31_1235</name>
</gene>
<dbReference type="PROSITE" id="PS01228">
    <property type="entry name" value="COF_1"/>
    <property type="match status" value="1"/>
</dbReference>
<proteinExistence type="predicted"/>
<comment type="caution">
    <text evidence="2">The sequence shown here is derived from an EMBL/GenBank/DDBJ whole genome shotgun (WGS) entry which is preliminary data.</text>
</comment>
<dbReference type="RefSeq" id="WP_044192832.1">
    <property type="nucleotide sequence ID" value="NZ_JMCB01000011.1"/>
</dbReference>
<keyword evidence="1" id="KW-0378">Hydrolase</keyword>
<dbReference type="Pfam" id="PF13242">
    <property type="entry name" value="Hydrolase_like"/>
    <property type="match status" value="1"/>
</dbReference>
<dbReference type="SUPFAM" id="SSF56784">
    <property type="entry name" value="HAD-like"/>
    <property type="match status" value="1"/>
</dbReference>
<evidence type="ECO:0000313" key="2">
    <source>
        <dbReference type="EMBL" id="KFE66170.1"/>
    </source>
</evidence>
<dbReference type="SFLD" id="SFLDG01129">
    <property type="entry name" value="C1.5:_HAD__Beta-PGM__Phosphata"/>
    <property type="match status" value="1"/>
</dbReference>
<dbReference type="Proteomes" id="UP000028725">
    <property type="component" value="Unassembled WGS sequence"/>
</dbReference>
<dbReference type="Gene3D" id="3.40.50.1000">
    <property type="entry name" value="HAD superfamily/HAD-like"/>
    <property type="match status" value="1"/>
</dbReference>
<dbReference type="Pfam" id="PF00702">
    <property type="entry name" value="Hydrolase"/>
    <property type="match status" value="1"/>
</dbReference>
<dbReference type="OrthoDB" id="9800058at2"/>
<dbReference type="AlphaFoldDB" id="A0A085WEQ7"/>
<dbReference type="EMBL" id="JMCB01000011">
    <property type="protein sequence ID" value="KFE66170.1"/>
    <property type="molecule type" value="Genomic_DNA"/>
</dbReference>
<dbReference type="CDD" id="cd01427">
    <property type="entry name" value="HAD_like"/>
    <property type="match status" value="1"/>
</dbReference>
<organism evidence="2 3">
    <name type="scientific">Hyalangium minutum</name>
    <dbReference type="NCBI Taxonomy" id="394096"/>
    <lineage>
        <taxon>Bacteria</taxon>
        <taxon>Pseudomonadati</taxon>
        <taxon>Myxococcota</taxon>
        <taxon>Myxococcia</taxon>
        <taxon>Myxococcales</taxon>
        <taxon>Cystobacterineae</taxon>
        <taxon>Archangiaceae</taxon>
        <taxon>Hyalangium</taxon>
    </lineage>
</organism>
<dbReference type="STRING" id="394096.DB31_1235"/>
<protein>
    <submittedName>
        <fullName evidence="2">Phosphoglycolate phosphatase</fullName>
    </submittedName>
</protein>
<dbReference type="PATRIC" id="fig|394096.3.peg.5576"/>
<dbReference type="PANTHER" id="PTHR43316">
    <property type="entry name" value="HYDROLASE, HALOACID DELAHOGENASE-RELATED"/>
    <property type="match status" value="1"/>
</dbReference>
<dbReference type="PANTHER" id="PTHR43316:SF3">
    <property type="entry name" value="HALOACID DEHALOGENASE, TYPE II (AFU_ORTHOLOGUE AFUA_2G07750)-RELATED"/>
    <property type="match status" value="1"/>
</dbReference>
<sequence>MIRLVVTDMDGTLYSWIDYIVPAVEALVSSVERSTGWPRIKIVQTLKKVYAKYESNEYPFVLQESEIFEAFPEFGSFDKLIIEPARIAFKDARQKYLQPFPGVMETLQTLKQRGLPVVALTDAPRNPVELRAKMLGFDQYLDAIYCLPGFLFPQTEDGGKKIAKRIEQNDQQGKYRAACRVVELPREYEKPNPLGLRRICEEMGVPPSETLVVGDALKKDVAVAREVGALDCWAEYGTYVSLEYRERLEIISAPAITKRHAASILDGDISKRAPYTHRLSNFSQLLEIIDNTAS</sequence>
<evidence type="ECO:0000256" key="1">
    <source>
        <dbReference type="ARBA" id="ARBA00022801"/>
    </source>
</evidence>
<reference evidence="2 3" key="1">
    <citation type="submission" date="2014-04" db="EMBL/GenBank/DDBJ databases">
        <title>Genome assembly of Hyalangium minutum DSM 14724.</title>
        <authorList>
            <person name="Sharma G."/>
            <person name="Subramanian S."/>
        </authorList>
    </citation>
    <scope>NUCLEOTIDE SEQUENCE [LARGE SCALE GENOMIC DNA]</scope>
    <source>
        <strain evidence="2 3">DSM 14724</strain>
    </source>
</reference>
<dbReference type="GO" id="GO:0016787">
    <property type="term" value="F:hydrolase activity"/>
    <property type="evidence" value="ECO:0007669"/>
    <property type="project" value="UniProtKB-KW"/>
</dbReference>